<accession>A0A926I462</accession>
<dbReference type="Gene3D" id="1.10.260.40">
    <property type="entry name" value="lambda repressor-like DNA-binding domains"/>
    <property type="match status" value="1"/>
</dbReference>
<evidence type="ECO:0000313" key="3">
    <source>
        <dbReference type="EMBL" id="MBC8546065.1"/>
    </source>
</evidence>
<gene>
    <name evidence="3" type="ORF">H8711_03830</name>
</gene>
<dbReference type="GO" id="GO:0003677">
    <property type="term" value="F:DNA binding"/>
    <property type="evidence" value="ECO:0007669"/>
    <property type="project" value="UniProtKB-KW"/>
</dbReference>
<dbReference type="SUPFAM" id="SSF47413">
    <property type="entry name" value="lambda repressor-like DNA-binding domains"/>
    <property type="match status" value="1"/>
</dbReference>
<dbReference type="PANTHER" id="PTHR46558">
    <property type="entry name" value="TRACRIPTIONAL REGULATORY PROTEIN-RELATED-RELATED"/>
    <property type="match status" value="1"/>
</dbReference>
<evidence type="ECO:0000313" key="4">
    <source>
        <dbReference type="Proteomes" id="UP000653127"/>
    </source>
</evidence>
<dbReference type="AlphaFoldDB" id="A0A926I462"/>
<feature type="domain" description="HTH cro/C1-type" evidence="2">
    <location>
        <begin position="7"/>
        <end position="61"/>
    </location>
</feature>
<evidence type="ECO:0000256" key="1">
    <source>
        <dbReference type="ARBA" id="ARBA00023125"/>
    </source>
</evidence>
<dbReference type="Pfam" id="PF01381">
    <property type="entry name" value="HTH_3"/>
    <property type="match status" value="1"/>
</dbReference>
<sequence length="72" mass="8706">MSHYRRLRDLREDRDLTQRQLADLLQMKQPQYQRYESGERDISSELLIQLADYYGVSTDYILGRTNNPKINR</sequence>
<organism evidence="3 4">
    <name type="scientific">Ligaoa zhengdingensis</name>
    <dbReference type="NCBI Taxonomy" id="2763658"/>
    <lineage>
        <taxon>Bacteria</taxon>
        <taxon>Bacillati</taxon>
        <taxon>Bacillota</taxon>
        <taxon>Clostridia</taxon>
        <taxon>Eubacteriales</taxon>
        <taxon>Oscillospiraceae</taxon>
        <taxon>Ligaoa</taxon>
    </lineage>
</organism>
<name>A0A926I462_9FIRM</name>
<dbReference type="InterPro" id="IPR010982">
    <property type="entry name" value="Lambda_DNA-bd_dom_sf"/>
</dbReference>
<protein>
    <submittedName>
        <fullName evidence="3">Helix-turn-helix transcriptional regulator</fullName>
    </submittedName>
</protein>
<comment type="caution">
    <text evidence="3">The sequence shown here is derived from an EMBL/GenBank/DDBJ whole genome shotgun (WGS) entry which is preliminary data.</text>
</comment>
<keyword evidence="4" id="KW-1185">Reference proteome</keyword>
<keyword evidence="1" id="KW-0238">DNA-binding</keyword>
<dbReference type="EMBL" id="JACRST010000003">
    <property type="protein sequence ID" value="MBC8546065.1"/>
    <property type="molecule type" value="Genomic_DNA"/>
</dbReference>
<dbReference type="Proteomes" id="UP000653127">
    <property type="component" value="Unassembled WGS sequence"/>
</dbReference>
<dbReference type="RefSeq" id="WP_249282215.1">
    <property type="nucleotide sequence ID" value="NZ_JACRST010000003.1"/>
</dbReference>
<dbReference type="PANTHER" id="PTHR46558:SF14">
    <property type="entry name" value="HTH-TYPE TRANSCRIPTIONAL REGULATOR ANSR"/>
    <property type="match status" value="1"/>
</dbReference>
<dbReference type="SMART" id="SM00530">
    <property type="entry name" value="HTH_XRE"/>
    <property type="match status" value="1"/>
</dbReference>
<dbReference type="InterPro" id="IPR001387">
    <property type="entry name" value="Cro/C1-type_HTH"/>
</dbReference>
<evidence type="ECO:0000259" key="2">
    <source>
        <dbReference type="PROSITE" id="PS50943"/>
    </source>
</evidence>
<reference evidence="3" key="1">
    <citation type="submission" date="2020-08" db="EMBL/GenBank/DDBJ databases">
        <title>Genome public.</title>
        <authorList>
            <person name="Liu C."/>
            <person name="Sun Q."/>
        </authorList>
    </citation>
    <scope>NUCLEOTIDE SEQUENCE</scope>
    <source>
        <strain evidence="3">NSJ-31</strain>
    </source>
</reference>
<dbReference type="PROSITE" id="PS50943">
    <property type="entry name" value="HTH_CROC1"/>
    <property type="match status" value="1"/>
</dbReference>
<dbReference type="CDD" id="cd00093">
    <property type="entry name" value="HTH_XRE"/>
    <property type="match status" value="1"/>
</dbReference>
<proteinExistence type="predicted"/>